<reference evidence="1" key="1">
    <citation type="submission" date="2021-05" db="EMBL/GenBank/DDBJ databases">
        <authorList>
            <person name="Pan Q."/>
            <person name="Jouanno E."/>
            <person name="Zahm M."/>
            <person name="Klopp C."/>
            <person name="Cabau C."/>
            <person name="Louis A."/>
            <person name="Berthelot C."/>
            <person name="Parey E."/>
            <person name="Roest Crollius H."/>
            <person name="Montfort J."/>
            <person name="Robinson-Rechavi M."/>
            <person name="Bouchez O."/>
            <person name="Lampietro C."/>
            <person name="Lopez Roques C."/>
            <person name="Donnadieu C."/>
            <person name="Postlethwait J."/>
            <person name="Bobe J."/>
            <person name="Dillon D."/>
            <person name="Chandos A."/>
            <person name="von Hippel F."/>
            <person name="Guiguen Y."/>
        </authorList>
    </citation>
    <scope>NUCLEOTIDE SEQUENCE</scope>
    <source>
        <strain evidence="1">YG-Jan2019</strain>
    </source>
</reference>
<gene>
    <name evidence="1" type="ORF">DPEC_G00297950</name>
</gene>
<protein>
    <submittedName>
        <fullName evidence="1">Uncharacterized protein</fullName>
    </submittedName>
</protein>
<keyword evidence="2" id="KW-1185">Reference proteome</keyword>
<proteinExistence type="predicted"/>
<organism evidence="1 2">
    <name type="scientific">Dallia pectoralis</name>
    <name type="common">Alaska blackfish</name>
    <dbReference type="NCBI Taxonomy" id="75939"/>
    <lineage>
        <taxon>Eukaryota</taxon>
        <taxon>Metazoa</taxon>
        <taxon>Chordata</taxon>
        <taxon>Craniata</taxon>
        <taxon>Vertebrata</taxon>
        <taxon>Euteleostomi</taxon>
        <taxon>Actinopterygii</taxon>
        <taxon>Neopterygii</taxon>
        <taxon>Teleostei</taxon>
        <taxon>Protacanthopterygii</taxon>
        <taxon>Esociformes</taxon>
        <taxon>Umbridae</taxon>
        <taxon>Dallia</taxon>
    </lineage>
</organism>
<dbReference type="Proteomes" id="UP001157502">
    <property type="component" value="Chromosome 28"/>
</dbReference>
<evidence type="ECO:0000313" key="1">
    <source>
        <dbReference type="EMBL" id="KAJ7990210.1"/>
    </source>
</evidence>
<name>A0ACC2FG07_DALPE</name>
<accession>A0ACC2FG07</accession>
<sequence>MTDLTEVAVYPESSDTYENVFCNPAFELEGDREKEEGISCVSSTATTPDTIKIPAPTGVFGVCVMHLRGSWRGWWAVLLSGAAVLLLATLGLVLILILTHLKGQKEDGEMVSTNPLDRPPGGFPAAPTHRPHKDSTVPPTPGRRPTLEPRCGGVLTDSEGTFSSPNHPGSYPPDSLCVWVIRVRPPYLVQLHVSSLTIEGPSPCLFDWLEVQEETETSVVTRFCGNVAPPTVNTNSSTIWVTFRSDGSIGGNGFTAQYCAITSESRSCWRDEFMCDQGSCILAVSVCDGQPNCLDRSDEANCSHKHNECGGRKTGPHGYLSSPSHPKPYPHNQLCTWRISVDDGHVIRLTFRHFSLETQDVCVFDYVEVQDCDHTGAGRVLGRYCGTNLPPVITSSGPEMMVVFVADEGVSDSGFNASYQAIAVSERTCGPAQFSCSSGECLHPEWLCDGWVDCADGTDEHGCANATYPAFASSCEPIEVEVCQGLSYNHTSFPNIWLSIADQKQAGTLLHQYKVLMELACFQPLRRLVCGMFLPLCSPEGGVLQPCRAVCSRAEQQCRQALDLFTFSWPFNCHLLPDSLDPVECSSP</sequence>
<comment type="caution">
    <text evidence="1">The sequence shown here is derived from an EMBL/GenBank/DDBJ whole genome shotgun (WGS) entry which is preliminary data.</text>
</comment>
<evidence type="ECO:0000313" key="2">
    <source>
        <dbReference type="Proteomes" id="UP001157502"/>
    </source>
</evidence>
<dbReference type="EMBL" id="CM055755">
    <property type="protein sequence ID" value="KAJ7990210.1"/>
    <property type="molecule type" value="Genomic_DNA"/>
</dbReference>